<protein>
    <submittedName>
        <fullName evidence="2">Uncharacterized protein</fullName>
    </submittedName>
</protein>
<feature type="region of interest" description="Disordered" evidence="1">
    <location>
        <begin position="56"/>
        <end position="93"/>
    </location>
</feature>
<feature type="compositionally biased region" description="Basic and acidic residues" evidence="1">
    <location>
        <begin position="69"/>
        <end position="80"/>
    </location>
</feature>
<accession>A0A9J6FIQ5</accession>
<comment type="caution">
    <text evidence="2">The sequence shown here is derived from an EMBL/GenBank/DDBJ whole genome shotgun (WGS) entry which is preliminary data.</text>
</comment>
<dbReference type="AlphaFoldDB" id="A0A9J6FIQ5"/>
<gene>
    <name evidence="2" type="ORF">HPB48_005083</name>
</gene>
<proteinExistence type="predicted"/>
<evidence type="ECO:0000313" key="2">
    <source>
        <dbReference type="EMBL" id="KAH9361764.1"/>
    </source>
</evidence>
<evidence type="ECO:0000256" key="1">
    <source>
        <dbReference type="SAM" id="MobiDB-lite"/>
    </source>
</evidence>
<feature type="region of interest" description="Disordered" evidence="1">
    <location>
        <begin position="13"/>
        <end position="42"/>
    </location>
</feature>
<dbReference type="VEuPathDB" id="VectorBase:HLOH_044075"/>
<keyword evidence="3" id="KW-1185">Reference proteome</keyword>
<organism evidence="2 3">
    <name type="scientific">Haemaphysalis longicornis</name>
    <name type="common">Bush tick</name>
    <dbReference type="NCBI Taxonomy" id="44386"/>
    <lineage>
        <taxon>Eukaryota</taxon>
        <taxon>Metazoa</taxon>
        <taxon>Ecdysozoa</taxon>
        <taxon>Arthropoda</taxon>
        <taxon>Chelicerata</taxon>
        <taxon>Arachnida</taxon>
        <taxon>Acari</taxon>
        <taxon>Parasitiformes</taxon>
        <taxon>Ixodida</taxon>
        <taxon>Ixodoidea</taxon>
        <taxon>Ixodidae</taxon>
        <taxon>Haemaphysalinae</taxon>
        <taxon>Haemaphysalis</taxon>
    </lineage>
</organism>
<name>A0A9J6FIQ5_HAELO</name>
<dbReference type="Proteomes" id="UP000821853">
    <property type="component" value="Chromosome 1"/>
</dbReference>
<dbReference type="EMBL" id="JABSTR010000001">
    <property type="protein sequence ID" value="KAH9361764.1"/>
    <property type="molecule type" value="Genomic_DNA"/>
</dbReference>
<evidence type="ECO:0000313" key="3">
    <source>
        <dbReference type="Proteomes" id="UP000821853"/>
    </source>
</evidence>
<sequence>MAVLTADLIRDQGCAAEGSTGPRDDEEKSALSAQATSRVRRGTSAASFCLLPDGAGKRARRTCAGGKQAAEHAPKTDVPRAHSFNAGPRRYATPALVSQRARAAAKYNQ</sequence>
<reference evidence="2 3" key="1">
    <citation type="journal article" date="2020" name="Cell">
        <title>Large-Scale Comparative Analyses of Tick Genomes Elucidate Their Genetic Diversity and Vector Capacities.</title>
        <authorList>
            <consortium name="Tick Genome and Microbiome Consortium (TIGMIC)"/>
            <person name="Jia N."/>
            <person name="Wang J."/>
            <person name="Shi W."/>
            <person name="Du L."/>
            <person name="Sun Y."/>
            <person name="Zhan W."/>
            <person name="Jiang J.F."/>
            <person name="Wang Q."/>
            <person name="Zhang B."/>
            <person name="Ji P."/>
            <person name="Bell-Sakyi L."/>
            <person name="Cui X.M."/>
            <person name="Yuan T.T."/>
            <person name="Jiang B.G."/>
            <person name="Yang W.F."/>
            <person name="Lam T.T."/>
            <person name="Chang Q.C."/>
            <person name="Ding S.J."/>
            <person name="Wang X.J."/>
            <person name="Zhu J.G."/>
            <person name="Ruan X.D."/>
            <person name="Zhao L."/>
            <person name="Wei J.T."/>
            <person name="Ye R.Z."/>
            <person name="Que T.C."/>
            <person name="Du C.H."/>
            <person name="Zhou Y.H."/>
            <person name="Cheng J.X."/>
            <person name="Dai P.F."/>
            <person name="Guo W.B."/>
            <person name="Han X.H."/>
            <person name="Huang E.J."/>
            <person name="Li L.F."/>
            <person name="Wei W."/>
            <person name="Gao Y.C."/>
            <person name="Liu J.Z."/>
            <person name="Shao H.Z."/>
            <person name="Wang X."/>
            <person name="Wang C.C."/>
            <person name="Yang T.C."/>
            <person name="Huo Q.B."/>
            <person name="Li W."/>
            <person name="Chen H.Y."/>
            <person name="Chen S.E."/>
            <person name="Zhou L.G."/>
            <person name="Ni X.B."/>
            <person name="Tian J.H."/>
            <person name="Sheng Y."/>
            <person name="Liu T."/>
            <person name="Pan Y.S."/>
            <person name="Xia L.Y."/>
            <person name="Li J."/>
            <person name="Zhao F."/>
            <person name="Cao W.C."/>
        </authorList>
    </citation>
    <scope>NUCLEOTIDE SEQUENCE [LARGE SCALE GENOMIC DNA]</scope>
    <source>
        <strain evidence="2">HaeL-2018</strain>
    </source>
</reference>